<name>A0A7T5R2D9_9BACT</name>
<dbReference type="InterPro" id="IPR050155">
    <property type="entry name" value="HAD-like_hydrolase_sf"/>
</dbReference>
<dbReference type="GO" id="GO:0008967">
    <property type="term" value="F:phosphoglycolate phosphatase activity"/>
    <property type="evidence" value="ECO:0007669"/>
    <property type="project" value="UniProtKB-EC"/>
</dbReference>
<evidence type="ECO:0000256" key="2">
    <source>
        <dbReference type="ARBA" id="ARBA00004818"/>
    </source>
</evidence>
<dbReference type="PANTHER" id="PTHR43434:SF1">
    <property type="entry name" value="PHOSPHOGLYCOLATE PHOSPHATASE"/>
    <property type="match status" value="1"/>
</dbReference>
<dbReference type="SFLD" id="SFLDG01129">
    <property type="entry name" value="C1.5:_HAD__Beta-PGM__Phosphata"/>
    <property type="match status" value="1"/>
</dbReference>
<dbReference type="Gene3D" id="3.40.50.1000">
    <property type="entry name" value="HAD superfamily/HAD-like"/>
    <property type="match status" value="1"/>
</dbReference>
<accession>A0A7T5R2D9</accession>
<dbReference type="InterPro" id="IPR036412">
    <property type="entry name" value="HAD-like_sf"/>
</dbReference>
<dbReference type="AlphaFoldDB" id="A0A7T5R2D9"/>
<evidence type="ECO:0000313" key="5">
    <source>
        <dbReference type="EMBL" id="QQG36292.1"/>
    </source>
</evidence>
<evidence type="ECO:0000256" key="4">
    <source>
        <dbReference type="ARBA" id="ARBA00013078"/>
    </source>
</evidence>
<evidence type="ECO:0000256" key="3">
    <source>
        <dbReference type="ARBA" id="ARBA00006171"/>
    </source>
</evidence>
<organism evidence="5 6">
    <name type="scientific">Micavibrio aeruginosavorus</name>
    <dbReference type="NCBI Taxonomy" id="349221"/>
    <lineage>
        <taxon>Bacteria</taxon>
        <taxon>Pseudomonadati</taxon>
        <taxon>Bdellovibrionota</taxon>
        <taxon>Bdellovibrionia</taxon>
        <taxon>Bdellovibrionales</taxon>
        <taxon>Pseudobdellovibrionaceae</taxon>
        <taxon>Micavibrio</taxon>
    </lineage>
</organism>
<comment type="similarity">
    <text evidence="3">Belongs to the HAD-like hydrolase superfamily. CbbY/CbbZ/Gph/YieH family.</text>
</comment>
<dbReference type="Proteomes" id="UP000595362">
    <property type="component" value="Chromosome"/>
</dbReference>
<proteinExistence type="inferred from homology"/>
<dbReference type="Gene3D" id="1.10.150.520">
    <property type="match status" value="1"/>
</dbReference>
<dbReference type="GO" id="GO:0006281">
    <property type="term" value="P:DNA repair"/>
    <property type="evidence" value="ECO:0007669"/>
    <property type="project" value="TreeGrafter"/>
</dbReference>
<gene>
    <name evidence="5" type="ORF">HYS17_00425</name>
</gene>
<keyword evidence="5" id="KW-0378">Hydrolase</keyword>
<protein>
    <recommendedName>
        <fullName evidence="4">phosphoglycolate phosphatase</fullName>
        <ecNumber evidence="4">3.1.3.18</ecNumber>
    </recommendedName>
</protein>
<reference evidence="5 6" key="1">
    <citation type="submission" date="2020-07" db="EMBL/GenBank/DDBJ databases">
        <title>Huge and variable diversity of episymbiotic CPR bacteria and DPANN archaea in groundwater ecosystems.</title>
        <authorList>
            <person name="He C.Y."/>
            <person name="Keren R."/>
            <person name="Whittaker M."/>
            <person name="Farag I.F."/>
            <person name="Doudna J."/>
            <person name="Cate J.H.D."/>
            <person name="Banfield J.F."/>
        </authorList>
    </citation>
    <scope>NUCLEOTIDE SEQUENCE [LARGE SCALE GENOMIC DNA]</scope>
    <source>
        <strain evidence="5">NC_groundwater_70_Ag_B-0.1um_54_66</strain>
    </source>
</reference>
<dbReference type="PANTHER" id="PTHR43434">
    <property type="entry name" value="PHOSPHOGLYCOLATE PHOSPHATASE"/>
    <property type="match status" value="1"/>
</dbReference>
<evidence type="ECO:0000256" key="1">
    <source>
        <dbReference type="ARBA" id="ARBA00000830"/>
    </source>
</evidence>
<dbReference type="EC" id="3.1.3.18" evidence="4"/>
<dbReference type="SFLD" id="SFLDS00003">
    <property type="entry name" value="Haloacid_Dehalogenase"/>
    <property type="match status" value="1"/>
</dbReference>
<sequence>MKVVDNGEKIADARGILWDLDNTLYPLTPNFSNHFNARLADVAREWGVDLPHAELVALAEKSMRDYGYSGRIFIERFGFDRAALHHRIHEVADETLLSGTAELADHLEHLTLDHAIITHGSYDWACRVLNHIGLDRWFPAHRIHALETFDFHRKSESRRPFEQGLKSLGLNGCQVMMVEDTLHNLKVPHEMGMTTVLVTQGELPPRDLPGYVDIVCDDALAFVKMVRALKEGLS</sequence>
<dbReference type="SUPFAM" id="SSF56784">
    <property type="entry name" value="HAD-like"/>
    <property type="match status" value="1"/>
</dbReference>
<dbReference type="Pfam" id="PF00702">
    <property type="entry name" value="Hydrolase"/>
    <property type="match status" value="1"/>
</dbReference>
<evidence type="ECO:0000313" key="6">
    <source>
        <dbReference type="Proteomes" id="UP000595362"/>
    </source>
</evidence>
<comment type="pathway">
    <text evidence="2">Organic acid metabolism; glycolate biosynthesis; glycolate from 2-phosphoglycolate: step 1/1.</text>
</comment>
<comment type="catalytic activity">
    <reaction evidence="1">
        <text>2-phosphoglycolate + H2O = glycolate + phosphate</text>
        <dbReference type="Rhea" id="RHEA:14369"/>
        <dbReference type="ChEBI" id="CHEBI:15377"/>
        <dbReference type="ChEBI" id="CHEBI:29805"/>
        <dbReference type="ChEBI" id="CHEBI:43474"/>
        <dbReference type="ChEBI" id="CHEBI:58033"/>
        <dbReference type="EC" id="3.1.3.18"/>
    </reaction>
</comment>
<dbReference type="EMBL" id="CP066681">
    <property type="protein sequence ID" value="QQG36292.1"/>
    <property type="molecule type" value="Genomic_DNA"/>
</dbReference>
<dbReference type="InterPro" id="IPR023214">
    <property type="entry name" value="HAD_sf"/>
</dbReference>